<dbReference type="GeneID" id="77807177"/>
<proteinExistence type="predicted"/>
<dbReference type="RefSeq" id="XP_053017520.1">
    <property type="nucleotide sequence ID" value="XM_053166282.1"/>
</dbReference>
<dbReference type="Pfam" id="PF21034">
    <property type="entry name" value="BCAS3_WD40"/>
    <property type="match status" value="1"/>
</dbReference>
<dbReference type="SUPFAM" id="SSF50978">
    <property type="entry name" value="WD40 repeat-like"/>
    <property type="match status" value="1"/>
</dbReference>
<dbReference type="PANTHER" id="PTHR13268">
    <property type="entry name" value="BREAST CARCINOMA AMPLIFIED SEQUENCE 3"/>
    <property type="match status" value="1"/>
</dbReference>
<dbReference type="EMBL" id="CP110422">
    <property type="protein sequence ID" value="WAQ81965.1"/>
    <property type="molecule type" value="Genomic_DNA"/>
</dbReference>
<feature type="region of interest" description="Disordered" evidence="1">
    <location>
        <begin position="1146"/>
        <end position="1198"/>
    </location>
</feature>
<feature type="compositionally biased region" description="Polar residues" evidence="1">
    <location>
        <begin position="837"/>
        <end position="846"/>
    </location>
</feature>
<protein>
    <recommendedName>
        <fullName evidence="2">BCAS3 WD40 domain-containing protein</fullName>
    </recommendedName>
</protein>
<feature type="region of interest" description="Disordered" evidence="1">
    <location>
        <begin position="370"/>
        <end position="405"/>
    </location>
</feature>
<evidence type="ECO:0000313" key="4">
    <source>
        <dbReference type="Proteomes" id="UP001164743"/>
    </source>
</evidence>
<sequence length="1281" mass="137336">MLRRASLAIPVVLEQGDDGTWFPGDIITTERSGMCLLLVSMLDIWRHRRMRRLLPTSMLLGTTKYTNTSSTLFTSSRQRESQHCSSFPFEPGRLPLPRYNLFSSSQSRHQRKAGSFSPHNILFFFVSKAQKKALNNNRFRWSTMMKSLVFSTVLLGIFWSCLAMDSHLKGDEANASTTHHLELSKRAIELSGGIFPALGGEPLAGKVFTTTGSRVTLSNNVVPSRKRKALTFIANPQQISGNTPNLKVDPRLQQTPSNANRALLAPAKVPEESDIVDQSLQEKADTVDSPSSGKDLVAAEEHTTLARRSLIRRSLFEQKFVEKRGLQSEADGDSSRYLSFQASQESQRNLGEFPALGGLKGTVSSAEARKTVEAAKSSPAPNPPPPADSEPGAPPKLSGAQASGKTLSSTLQAFKNHPQPPPGLRFAAWAPPTRLLTISSRGIAVWETADLEALEQAIDIPWLQLNTPSLEPIAAALLPGHTPTRIAVLCNSLVQRTSSLLILAAPSAAPAHILHAHDLPATASELKTSQKLIAVATSAPPALHLFQHDLIPLPCSPILDLAPRPGSGTPVFALGQSRLLVYASSTPHHWPAGEPQPSIAAGPGLAFAAPPPADRPGREKEPVCRCPARHASHSAIIPPASWKHSVAPNLDAIDETARRLGGGLLSGAKYLSSWGQNLWSPSDAFPLDPAFSQSAPLPRIIPAARPTPSARPEESAHGNVKVLDLFSPSSAQPLFHFKSSPHPLTFVSLNPASTMLLTASTDGHAFHVFELRPPSRIGLSHPHAPREAAVWHRYKLARGFTAAEVADVVWRWDSKIVAVLTEHGTHHLFAIHPAGGTPTTADSGRSSRAAGPADPLSAIFSPRVHNPRAPPPLSITVSAFEKIKHKADDHAQHDAILSEVHKRAPSVLVHDPSTNTITLYAFERKRTGPAASPLPAAGEETHKKTPSGLSQLMMQQPKLGQSGTTPAAVASFSPALDTFSQSPRILPRSIYLAHQLDFFQLLRPPSAHAGLLAAADWDHLEMRKLSVKAEVRIQPGDLGTDPHHGRADEEERLDHLEAERFVNDDYAPGSPEEVYVGPLRSAVQAGLAPHRVPVPPGFPNGVPAKRGPAAHPFAGLLKLAAADVRPVVGVVHGRVRKQLRRIARRSSSAAWPWASPPVPGSQEEADRTSHPPENEDGGWTGWDGWTFDDAADLAPDHPRPVLLPAAKIPAPLAPASRPPDLTPAAGHLPARSDSSATSTSSSPASGSTPSSTDLLPSSRPRPSALSPPYPPSASARPPPPR</sequence>
<accession>A0ABY7CDN4</accession>
<dbReference type="InterPro" id="IPR048382">
    <property type="entry name" value="BCAS3_WD40"/>
</dbReference>
<dbReference type="InterPro" id="IPR036322">
    <property type="entry name" value="WD40_repeat_dom_sf"/>
</dbReference>
<feature type="compositionally biased region" description="Pro residues" evidence="1">
    <location>
        <begin position="380"/>
        <end position="394"/>
    </location>
</feature>
<keyword evidence="4" id="KW-1185">Reference proteome</keyword>
<evidence type="ECO:0000313" key="3">
    <source>
        <dbReference type="EMBL" id="WAQ81965.1"/>
    </source>
</evidence>
<name>A0ABY7CDN4_9BASI</name>
<feature type="compositionally biased region" description="Basic and acidic residues" evidence="1">
    <location>
        <begin position="1164"/>
        <end position="1173"/>
    </location>
</feature>
<evidence type="ECO:0000256" key="1">
    <source>
        <dbReference type="SAM" id="MobiDB-lite"/>
    </source>
</evidence>
<dbReference type="InterPro" id="IPR045142">
    <property type="entry name" value="BCAS3-like"/>
</dbReference>
<feature type="compositionally biased region" description="Pro residues" evidence="1">
    <location>
        <begin position="1265"/>
        <end position="1281"/>
    </location>
</feature>
<feature type="compositionally biased region" description="Low complexity" evidence="1">
    <location>
        <begin position="1232"/>
        <end position="1264"/>
    </location>
</feature>
<feature type="region of interest" description="Disordered" evidence="1">
    <location>
        <begin position="1210"/>
        <end position="1281"/>
    </location>
</feature>
<feature type="region of interest" description="Disordered" evidence="1">
    <location>
        <begin position="831"/>
        <end position="852"/>
    </location>
</feature>
<dbReference type="Proteomes" id="UP001164743">
    <property type="component" value="Chromosome 2A"/>
</dbReference>
<reference evidence="3" key="1">
    <citation type="submission" date="2022-10" db="EMBL/GenBank/DDBJ databases">
        <title>Puccinia triticina Genome sequencing and assembly.</title>
        <authorList>
            <person name="Li C."/>
        </authorList>
    </citation>
    <scope>NUCLEOTIDE SEQUENCE</scope>
    <source>
        <strain evidence="3">Pt15</strain>
    </source>
</reference>
<gene>
    <name evidence="3" type="ORF">PtA15_2A278</name>
</gene>
<evidence type="ECO:0000259" key="2">
    <source>
        <dbReference type="Pfam" id="PF21034"/>
    </source>
</evidence>
<dbReference type="PANTHER" id="PTHR13268:SF0">
    <property type="entry name" value="BCAS3 MICROTUBULE ASSOCIATED CELL MIGRATION FACTOR"/>
    <property type="match status" value="1"/>
</dbReference>
<feature type="domain" description="BCAS3 WD40" evidence="2">
    <location>
        <begin position="730"/>
        <end position="840"/>
    </location>
</feature>
<organism evidence="3 4">
    <name type="scientific">Puccinia triticina</name>
    <dbReference type="NCBI Taxonomy" id="208348"/>
    <lineage>
        <taxon>Eukaryota</taxon>
        <taxon>Fungi</taxon>
        <taxon>Dikarya</taxon>
        <taxon>Basidiomycota</taxon>
        <taxon>Pucciniomycotina</taxon>
        <taxon>Pucciniomycetes</taxon>
        <taxon>Pucciniales</taxon>
        <taxon>Pucciniaceae</taxon>
        <taxon>Puccinia</taxon>
    </lineage>
</organism>